<evidence type="ECO:0000256" key="1">
    <source>
        <dbReference type="SAM" id="MobiDB-lite"/>
    </source>
</evidence>
<dbReference type="Proteomes" id="UP000026962">
    <property type="component" value="Chromosome 1"/>
</dbReference>
<organism evidence="2">
    <name type="scientific">Oryza punctata</name>
    <name type="common">Red rice</name>
    <dbReference type="NCBI Taxonomy" id="4537"/>
    <lineage>
        <taxon>Eukaryota</taxon>
        <taxon>Viridiplantae</taxon>
        <taxon>Streptophyta</taxon>
        <taxon>Embryophyta</taxon>
        <taxon>Tracheophyta</taxon>
        <taxon>Spermatophyta</taxon>
        <taxon>Magnoliopsida</taxon>
        <taxon>Liliopsida</taxon>
        <taxon>Poales</taxon>
        <taxon>Poaceae</taxon>
        <taxon>BOP clade</taxon>
        <taxon>Oryzoideae</taxon>
        <taxon>Oryzeae</taxon>
        <taxon>Oryzinae</taxon>
        <taxon>Oryza</taxon>
    </lineage>
</organism>
<evidence type="ECO:0000313" key="3">
    <source>
        <dbReference type="Proteomes" id="UP000026962"/>
    </source>
</evidence>
<reference evidence="2" key="2">
    <citation type="submission" date="2018-05" db="EMBL/GenBank/DDBJ databases">
        <title>OpunRS2 (Oryza punctata Reference Sequence Version 2).</title>
        <authorList>
            <person name="Zhang J."/>
            <person name="Kudrna D."/>
            <person name="Lee S."/>
            <person name="Talag J."/>
            <person name="Welchert J."/>
            <person name="Wing R.A."/>
        </authorList>
    </citation>
    <scope>NUCLEOTIDE SEQUENCE [LARGE SCALE GENOMIC DNA]</scope>
</reference>
<accession>A0A0E0JPI9</accession>
<dbReference type="Gramene" id="OPUNC01G32120.2">
    <property type="protein sequence ID" value="OPUNC01G32120.2"/>
    <property type="gene ID" value="OPUNC01G32120"/>
</dbReference>
<dbReference type="EnsemblPlants" id="OPUNC01G32120.2">
    <property type="protein sequence ID" value="OPUNC01G32120.2"/>
    <property type="gene ID" value="OPUNC01G32120"/>
</dbReference>
<reference evidence="2" key="1">
    <citation type="submission" date="2015-04" db="UniProtKB">
        <authorList>
            <consortium name="EnsemblPlants"/>
        </authorList>
    </citation>
    <scope>IDENTIFICATION</scope>
</reference>
<protein>
    <submittedName>
        <fullName evidence="2">Uncharacterized protein</fullName>
    </submittedName>
</protein>
<evidence type="ECO:0000313" key="2">
    <source>
        <dbReference type="EnsemblPlants" id="OPUNC01G32120.2"/>
    </source>
</evidence>
<dbReference type="AlphaFoldDB" id="A0A0E0JPI9"/>
<sequence>MVIGDSDEGLPAWGAPSWLPSSATAGDVYPVPSPSVDDMKSSRQASSSCAPIRRSRFSRHSGLAWRSIAVRSIPRRNLVEATPFFAGSSATISSRNERGDAAGDDVEVLGGGEHALAGLERLDGVLPVGEHVGEEGLRLRDEVALGVVVGHEKVLGGAPEAHHVERVELDLDVVAEPRRQLERLGAPRDVVQLQHAHAAAAAAVLLRRLVLADHPLQHAAPAQQRELPRATKPSARPAQCNRNVNLVVRSGN</sequence>
<keyword evidence="3" id="KW-1185">Reference proteome</keyword>
<dbReference type="HOGENOM" id="CLU_1104233_0_0_1"/>
<name>A0A0E0JPI9_ORYPU</name>
<feature type="region of interest" description="Disordered" evidence="1">
    <location>
        <begin position="1"/>
        <end position="53"/>
    </location>
</feature>
<proteinExistence type="predicted"/>